<dbReference type="STRING" id="1232681.ADIS_1925"/>
<evidence type="ECO:0000313" key="3">
    <source>
        <dbReference type="EMBL" id="EON77706.1"/>
    </source>
</evidence>
<dbReference type="InterPro" id="IPR015422">
    <property type="entry name" value="PyrdxlP-dep_Trfase_small"/>
</dbReference>
<dbReference type="Gene3D" id="3.90.1150.10">
    <property type="entry name" value="Aspartate Aminotransferase, domain 1"/>
    <property type="match status" value="1"/>
</dbReference>
<dbReference type="OrthoDB" id="9804366at2"/>
<keyword evidence="4" id="KW-1185">Reference proteome</keyword>
<keyword evidence="1" id="KW-0663">Pyridoxal phosphate</keyword>
<dbReference type="InterPro" id="IPR015424">
    <property type="entry name" value="PyrdxlP-dep_Trfase"/>
</dbReference>
<dbReference type="Gene3D" id="3.40.640.10">
    <property type="entry name" value="Type I PLP-dependent aspartate aminotransferase-like (Major domain)"/>
    <property type="match status" value="1"/>
</dbReference>
<name>R7ZU71_9BACT</name>
<dbReference type="EC" id="2.8.1.7" evidence="3"/>
<proteinExistence type="predicted"/>
<dbReference type="SUPFAM" id="SSF53383">
    <property type="entry name" value="PLP-dependent transferases"/>
    <property type="match status" value="1"/>
</dbReference>
<dbReference type="PANTHER" id="PTHR43092">
    <property type="entry name" value="L-CYSTEINE DESULFHYDRASE"/>
    <property type="match status" value="1"/>
</dbReference>
<accession>R7ZU71</accession>
<dbReference type="GO" id="GO:0031071">
    <property type="term" value="F:cysteine desulfurase activity"/>
    <property type="evidence" value="ECO:0007669"/>
    <property type="project" value="UniProtKB-EC"/>
</dbReference>
<organism evidence="3 4">
    <name type="scientific">Lunatimonas lonarensis</name>
    <dbReference type="NCBI Taxonomy" id="1232681"/>
    <lineage>
        <taxon>Bacteria</taxon>
        <taxon>Pseudomonadati</taxon>
        <taxon>Bacteroidota</taxon>
        <taxon>Cytophagia</taxon>
        <taxon>Cytophagales</taxon>
        <taxon>Cyclobacteriaceae</taxon>
    </lineage>
</organism>
<evidence type="ECO:0000259" key="2">
    <source>
        <dbReference type="Pfam" id="PF00266"/>
    </source>
</evidence>
<gene>
    <name evidence="3" type="ORF">ADIS_1925</name>
</gene>
<protein>
    <submittedName>
        <fullName evidence="3">Cysteine desulfurase</fullName>
        <ecNumber evidence="3">2.8.1.7</ecNumber>
    </submittedName>
</protein>
<evidence type="ECO:0000256" key="1">
    <source>
        <dbReference type="ARBA" id="ARBA00022898"/>
    </source>
</evidence>
<feature type="domain" description="Aminotransferase class V" evidence="2">
    <location>
        <begin position="112"/>
        <end position="411"/>
    </location>
</feature>
<reference evidence="3 4" key="1">
    <citation type="submission" date="2013-02" db="EMBL/GenBank/DDBJ databases">
        <title>A novel strain isolated from Lonar lake, Maharashtra, India.</title>
        <authorList>
            <person name="Singh A."/>
        </authorList>
    </citation>
    <scope>NUCLEOTIDE SEQUENCE [LARGE SCALE GENOMIC DNA]</scope>
    <source>
        <strain evidence="3 4">AK24</strain>
    </source>
</reference>
<dbReference type="AlphaFoldDB" id="R7ZU71"/>
<keyword evidence="3" id="KW-0808">Transferase</keyword>
<dbReference type="RefSeq" id="WP_010854063.1">
    <property type="nucleotide sequence ID" value="NZ_AQHR01000050.1"/>
</dbReference>
<dbReference type="InterPro" id="IPR015421">
    <property type="entry name" value="PyrdxlP-dep_Trfase_major"/>
</dbReference>
<dbReference type="PATRIC" id="fig|1288963.3.peg.1916"/>
<sequence length="421" mass="46548">MKKRTFLKNLVALGVTASPGVSSFGQLLSGVEHIPPTQLASDEDFWARIRAGYKLKPDYINLENGFYCFVPQETLENFIQHVRDVNYQGSWYMRNHRRNDKNATAGRLAALGGCSPEELVITRNATESLDMIITGIDWKEGDEAVMAEQDYGAMLNQFKLAARRYGVVNNMVSVPNHPKSDEEIVDLYARVITPKTRLLMVSHIINITGQILPVRKICDMAHSKGVSVLVDGAHAFGHFQFNLPDLDCDYYGSSLHKWLSTPLGAGLLYVKKGNAEKIWPLLAEGSSAHTDIHGLNHVGTHPAHTDLAINDAIDYHNAIGGARKEARLRYLQTYWTSKVRDIPGVIVNTPADPARHCAIGNVGIEGIKPADFAKALMDKYKIFTVAIDGSNVHGCRISPNLYTTLDELDVLVKACKELAKA</sequence>
<dbReference type="InterPro" id="IPR000192">
    <property type="entry name" value="Aminotrans_V_dom"/>
</dbReference>
<dbReference type="PANTHER" id="PTHR43092:SF6">
    <property type="entry name" value="BLR1280 PROTEIN"/>
    <property type="match status" value="1"/>
</dbReference>
<comment type="caution">
    <text evidence="3">The sequence shown here is derived from an EMBL/GenBank/DDBJ whole genome shotgun (WGS) entry which is preliminary data.</text>
</comment>
<dbReference type="Proteomes" id="UP000013909">
    <property type="component" value="Unassembled WGS sequence"/>
</dbReference>
<evidence type="ECO:0000313" key="4">
    <source>
        <dbReference type="Proteomes" id="UP000013909"/>
    </source>
</evidence>
<dbReference type="Pfam" id="PF00266">
    <property type="entry name" value="Aminotran_5"/>
    <property type="match status" value="1"/>
</dbReference>
<dbReference type="EMBL" id="AQHR01000050">
    <property type="protein sequence ID" value="EON77706.1"/>
    <property type="molecule type" value="Genomic_DNA"/>
</dbReference>